<evidence type="ECO:0000313" key="7">
    <source>
        <dbReference type="EMBL" id="EAU41474.1"/>
    </source>
</evidence>
<dbReference type="InterPro" id="IPR015942">
    <property type="entry name" value="Asp/Glu/hydantoin_racemase"/>
</dbReference>
<reference evidence="7 8" key="1">
    <citation type="journal article" date="2010" name="J. Bacteriol.">
        <title>Genome sequence of Fulvimarina pelagi HTCC2506T, a Mn(II)-oxidizing alphaproteobacterium possessing an aerobic anoxygenic photosynthetic gene cluster and Xanthorhodopsin.</title>
        <authorList>
            <person name="Kang I."/>
            <person name="Oh H.M."/>
            <person name="Lim S.I."/>
            <person name="Ferriera S."/>
            <person name="Giovannoni S.J."/>
            <person name="Cho J.C."/>
        </authorList>
    </citation>
    <scope>NUCLEOTIDE SEQUENCE [LARGE SCALE GENOMIC DNA]</scope>
    <source>
        <strain evidence="7 8">HTCC2506</strain>
    </source>
</reference>
<dbReference type="InterPro" id="IPR052186">
    <property type="entry name" value="Hydantoin_racemase-like"/>
</dbReference>
<evidence type="ECO:0000256" key="1">
    <source>
        <dbReference type="ARBA" id="ARBA00038414"/>
    </source>
</evidence>
<dbReference type="EC" id="5.1.99.5" evidence="3"/>
<dbReference type="AlphaFoldDB" id="Q0G4K7"/>
<dbReference type="PANTHER" id="PTHR28047:SF5">
    <property type="entry name" value="PROTEIN DCG1"/>
    <property type="match status" value="1"/>
</dbReference>
<comment type="caution">
    <text evidence="7">The sequence shown here is derived from an EMBL/GenBank/DDBJ whole genome shotgun (WGS) entry which is preliminary data.</text>
</comment>
<dbReference type="Pfam" id="PF01177">
    <property type="entry name" value="Asp_Glu_race"/>
    <property type="match status" value="1"/>
</dbReference>
<dbReference type="Proteomes" id="UP000004310">
    <property type="component" value="Unassembled WGS sequence"/>
</dbReference>
<dbReference type="RefSeq" id="WP_007067849.1">
    <property type="nucleotide sequence ID" value="NZ_DS022272.1"/>
</dbReference>
<dbReference type="Gene3D" id="3.40.50.12500">
    <property type="match status" value="1"/>
</dbReference>
<comment type="catalytic activity">
    <reaction evidence="6">
        <text>D-5-isobutylhydantoin = L-5-isobutylhydantoin</text>
        <dbReference type="Rhea" id="RHEA:84231"/>
        <dbReference type="ChEBI" id="CHEBI:233609"/>
        <dbReference type="ChEBI" id="CHEBI:233610"/>
    </reaction>
</comment>
<dbReference type="eggNOG" id="COG4126">
    <property type="taxonomic scope" value="Bacteria"/>
</dbReference>
<keyword evidence="8" id="KW-1185">Reference proteome</keyword>
<dbReference type="EMBL" id="AATP01000002">
    <property type="protein sequence ID" value="EAU41474.1"/>
    <property type="molecule type" value="Genomic_DNA"/>
</dbReference>
<dbReference type="InterPro" id="IPR053714">
    <property type="entry name" value="Iso_Racemase_Enz_sf"/>
</dbReference>
<proteinExistence type="inferred from homology"/>
<evidence type="ECO:0000256" key="6">
    <source>
        <dbReference type="ARBA" id="ARBA00093234"/>
    </source>
</evidence>
<evidence type="ECO:0000256" key="2">
    <source>
        <dbReference type="ARBA" id="ARBA00051635"/>
    </source>
</evidence>
<comment type="catalytic activity">
    <reaction evidence="5">
        <text>D-5-benzylhydantoin = L-5-benzylhydantoin</text>
        <dbReference type="Rhea" id="RHEA:83991"/>
        <dbReference type="ChEBI" id="CHEBI:176864"/>
        <dbReference type="ChEBI" id="CHEBI:233540"/>
    </reaction>
</comment>
<dbReference type="PANTHER" id="PTHR28047">
    <property type="entry name" value="PROTEIN DCG1"/>
    <property type="match status" value="1"/>
</dbReference>
<dbReference type="STRING" id="217511.GCA_001463845_02431"/>
<dbReference type="HOGENOM" id="CLU_053002_0_0_5"/>
<dbReference type="FunFam" id="3.40.50.12500:FF:000001">
    <property type="entry name" value="Putative hydantoin racemase"/>
    <property type="match status" value="1"/>
</dbReference>
<comment type="similarity">
    <text evidence="1">Belongs to the HyuE racemase family.</text>
</comment>
<evidence type="ECO:0000256" key="4">
    <source>
        <dbReference type="ARBA" id="ARBA00067972"/>
    </source>
</evidence>
<dbReference type="GO" id="GO:0036348">
    <property type="term" value="F:hydantoin racemase activity"/>
    <property type="evidence" value="ECO:0007669"/>
    <property type="project" value="UniProtKB-EC"/>
</dbReference>
<gene>
    <name evidence="7" type="ORF">FP2506_13614</name>
</gene>
<name>Q0G4K7_9HYPH</name>
<dbReference type="GO" id="GO:0047661">
    <property type="term" value="F:amino-acid racemase activity"/>
    <property type="evidence" value="ECO:0007669"/>
    <property type="project" value="InterPro"/>
</dbReference>
<organism evidence="7 8">
    <name type="scientific">Fulvimarina pelagi HTCC2506</name>
    <dbReference type="NCBI Taxonomy" id="314231"/>
    <lineage>
        <taxon>Bacteria</taxon>
        <taxon>Pseudomonadati</taxon>
        <taxon>Pseudomonadota</taxon>
        <taxon>Alphaproteobacteria</taxon>
        <taxon>Hyphomicrobiales</taxon>
        <taxon>Aurantimonadaceae</taxon>
        <taxon>Fulvimarina</taxon>
    </lineage>
</organism>
<comment type="catalytic activity">
    <reaction evidence="2">
        <text>a D-5-monosubstituted hydantoin = a L-5-monosubstituted hydantoin</text>
        <dbReference type="Rhea" id="RHEA:46624"/>
        <dbReference type="ChEBI" id="CHEBI:86339"/>
        <dbReference type="ChEBI" id="CHEBI:86340"/>
        <dbReference type="EC" id="5.1.99.5"/>
    </reaction>
</comment>
<evidence type="ECO:0000313" key="8">
    <source>
        <dbReference type="Proteomes" id="UP000004310"/>
    </source>
</evidence>
<sequence length="236" mass="24074">MRISIVNPNSTRSMTEMIAQAARRIAALGTEICAYQNDDGPASIEGHVDGALAVPGLLRTLRVAEADGAEGHIIACFDDTGLDGARSILTGPVIGIGEAGARMASLVARRFSVVTTLSVSVPILEDNLVKAGLATSCASVLASEVPVLALEDDPEAAGRKIAETVERAIERDGAEAIVLGCAGMADLSATLSERYGIPVVDGVASAVKLIEGAVAIGLRTSKRGGYALPRPKTGGA</sequence>
<evidence type="ECO:0000256" key="3">
    <source>
        <dbReference type="ARBA" id="ARBA00066406"/>
    </source>
</evidence>
<evidence type="ECO:0000256" key="5">
    <source>
        <dbReference type="ARBA" id="ARBA00093199"/>
    </source>
</evidence>
<accession>Q0G4K7</accession>
<protein>
    <recommendedName>
        <fullName evidence="4">Hydantoin racemase</fullName>
        <ecNumber evidence="3">5.1.99.5</ecNumber>
    </recommendedName>
</protein>